<dbReference type="KEGG" id="pbro:HOP40_14600"/>
<keyword evidence="2" id="KW-0378">Hydrolase</keyword>
<evidence type="ECO:0000313" key="2">
    <source>
        <dbReference type="EMBL" id="QJY50621.1"/>
    </source>
</evidence>
<dbReference type="SUPFAM" id="SSF53474">
    <property type="entry name" value="alpha/beta-Hydrolases"/>
    <property type="match status" value="1"/>
</dbReference>
<dbReference type="PANTHER" id="PTHR43194:SF5">
    <property type="entry name" value="PIMELOYL-[ACYL-CARRIER PROTEIN] METHYL ESTER ESTERASE"/>
    <property type="match status" value="1"/>
</dbReference>
<dbReference type="Gene3D" id="3.40.50.1820">
    <property type="entry name" value="alpha/beta hydrolase"/>
    <property type="match status" value="1"/>
</dbReference>
<feature type="domain" description="AB hydrolase-1" evidence="1">
    <location>
        <begin position="5"/>
        <end position="227"/>
    </location>
</feature>
<dbReference type="AlphaFoldDB" id="A0A6M6JWV4"/>
<dbReference type="EMBL" id="CP053564">
    <property type="protein sequence ID" value="QJY50621.1"/>
    <property type="molecule type" value="Genomic_DNA"/>
</dbReference>
<dbReference type="InterPro" id="IPR050228">
    <property type="entry name" value="Carboxylesterase_BioH"/>
</dbReference>
<sequence>MLVDSRQWSRVTGRLAEHRTLVLVDGPGHGRSGPPPRGTGLADCATAASQVLAALGLGAVDWVGNAWGGHVGLVLAARHPHLCRTLTAAAAPPAPLPPAQRRRIGTLVAAYRVLGAARPLRSAVAASLLSPATAADDPEALDLVTSAFAAAPRTGMHRVMTEMMLRRPDLTDEVSRIAAPTLLVAGAADPIWSPPRAAAAAARMPRATAAGVAGAGHLPPLEAPDAFGDLVLELWGVSAPAAPAPARAAHPSPRTSAGSS</sequence>
<accession>A0A6M6JWV4</accession>
<dbReference type="PANTHER" id="PTHR43194">
    <property type="entry name" value="HYDROLASE ALPHA/BETA FOLD FAMILY"/>
    <property type="match status" value="1"/>
</dbReference>
<proteinExistence type="predicted"/>
<organism evidence="2 3">
    <name type="scientific">Pseudonocardia broussonetiae</name>
    <dbReference type="NCBI Taxonomy" id="2736640"/>
    <lineage>
        <taxon>Bacteria</taxon>
        <taxon>Bacillati</taxon>
        <taxon>Actinomycetota</taxon>
        <taxon>Actinomycetes</taxon>
        <taxon>Pseudonocardiales</taxon>
        <taxon>Pseudonocardiaceae</taxon>
        <taxon>Pseudonocardia</taxon>
    </lineage>
</organism>
<dbReference type="InterPro" id="IPR000073">
    <property type="entry name" value="AB_hydrolase_1"/>
</dbReference>
<dbReference type="Pfam" id="PF12697">
    <property type="entry name" value="Abhydrolase_6"/>
    <property type="match status" value="1"/>
</dbReference>
<keyword evidence="3" id="KW-1185">Reference proteome</keyword>
<name>A0A6M6JWV4_9PSEU</name>
<dbReference type="Proteomes" id="UP000505377">
    <property type="component" value="Chromosome"/>
</dbReference>
<dbReference type="InterPro" id="IPR029058">
    <property type="entry name" value="AB_hydrolase_fold"/>
</dbReference>
<evidence type="ECO:0000313" key="3">
    <source>
        <dbReference type="Proteomes" id="UP000505377"/>
    </source>
</evidence>
<dbReference type="GO" id="GO:0016787">
    <property type="term" value="F:hydrolase activity"/>
    <property type="evidence" value="ECO:0007669"/>
    <property type="project" value="UniProtKB-KW"/>
</dbReference>
<reference evidence="2 3" key="1">
    <citation type="submission" date="2020-05" db="EMBL/GenBank/DDBJ databases">
        <authorList>
            <person name="Mo P."/>
        </authorList>
    </citation>
    <scope>NUCLEOTIDE SEQUENCE [LARGE SCALE GENOMIC DNA]</scope>
    <source>
        <strain evidence="2 3">Gen01</strain>
    </source>
</reference>
<gene>
    <name evidence="2" type="ORF">HOP40_14600</name>
</gene>
<evidence type="ECO:0000259" key="1">
    <source>
        <dbReference type="Pfam" id="PF12697"/>
    </source>
</evidence>
<protein>
    <submittedName>
        <fullName evidence="2">Alpha/beta fold hydrolase</fullName>
    </submittedName>
</protein>